<dbReference type="AlphaFoldDB" id="A0AAV4DPP8"/>
<evidence type="ECO:0000313" key="2">
    <source>
        <dbReference type="Proteomes" id="UP000735302"/>
    </source>
</evidence>
<comment type="caution">
    <text evidence="1">The sequence shown here is derived from an EMBL/GenBank/DDBJ whole genome shotgun (WGS) entry which is preliminary data.</text>
</comment>
<accession>A0AAV4DPP8</accession>
<name>A0AAV4DPP8_9GAST</name>
<sequence>VSKLIRENEQKEAEIFALKCQVDGEKKIEDNEKDEQIVQLTEKLGRNEKERFVDREALCKAQEELSDLNEKYLDLQHEMAEQKARYDQYMLGMYKKGQEAARFEREQELDYLLANAKNAKKVGVSLTELSRKLSRTEVELARWQALRLSETYNSPHSEPPTTDQVPVLKIRNNHHSLLDPTAASEADVTLAFVRDAFFHLLTDPVDREQHVRALLKIFAYPETHLQRIKVGLEAFKNIKIKKVFVDAK</sequence>
<proteinExistence type="predicted"/>
<gene>
    <name evidence="1" type="ORF">PoB_007269900</name>
</gene>
<organism evidence="1 2">
    <name type="scientific">Plakobranchus ocellatus</name>
    <dbReference type="NCBI Taxonomy" id="259542"/>
    <lineage>
        <taxon>Eukaryota</taxon>
        <taxon>Metazoa</taxon>
        <taxon>Spiralia</taxon>
        <taxon>Lophotrochozoa</taxon>
        <taxon>Mollusca</taxon>
        <taxon>Gastropoda</taxon>
        <taxon>Heterobranchia</taxon>
        <taxon>Euthyneura</taxon>
        <taxon>Panpulmonata</taxon>
        <taxon>Sacoglossa</taxon>
        <taxon>Placobranchoidea</taxon>
        <taxon>Plakobranchidae</taxon>
        <taxon>Plakobranchus</taxon>
    </lineage>
</organism>
<reference evidence="1 2" key="1">
    <citation type="journal article" date="2021" name="Elife">
        <title>Chloroplast acquisition without the gene transfer in kleptoplastic sea slugs, Plakobranchus ocellatus.</title>
        <authorList>
            <person name="Maeda T."/>
            <person name="Takahashi S."/>
            <person name="Yoshida T."/>
            <person name="Shimamura S."/>
            <person name="Takaki Y."/>
            <person name="Nagai Y."/>
            <person name="Toyoda A."/>
            <person name="Suzuki Y."/>
            <person name="Arimoto A."/>
            <person name="Ishii H."/>
            <person name="Satoh N."/>
            <person name="Nishiyama T."/>
            <person name="Hasebe M."/>
            <person name="Maruyama T."/>
            <person name="Minagawa J."/>
            <person name="Obokata J."/>
            <person name="Shigenobu S."/>
        </authorList>
    </citation>
    <scope>NUCLEOTIDE SEQUENCE [LARGE SCALE GENOMIC DNA]</scope>
</reference>
<feature type="non-terminal residue" evidence="1">
    <location>
        <position position="1"/>
    </location>
</feature>
<dbReference type="EMBL" id="BLXT01008169">
    <property type="protein sequence ID" value="GFO46194.1"/>
    <property type="molecule type" value="Genomic_DNA"/>
</dbReference>
<dbReference type="Proteomes" id="UP000735302">
    <property type="component" value="Unassembled WGS sequence"/>
</dbReference>
<keyword evidence="2" id="KW-1185">Reference proteome</keyword>
<evidence type="ECO:0000313" key="1">
    <source>
        <dbReference type="EMBL" id="GFO46194.1"/>
    </source>
</evidence>
<protein>
    <submittedName>
        <fullName evidence="1">Laminin-like protein epi-1</fullName>
    </submittedName>
</protein>